<dbReference type="PANTHER" id="PTHR10127">
    <property type="entry name" value="DISCOIDIN, CUB, EGF, LAMININ , AND ZINC METALLOPROTEASE DOMAIN CONTAINING"/>
    <property type="match status" value="1"/>
</dbReference>
<dbReference type="PROSITE" id="PS51864">
    <property type="entry name" value="ASTACIN"/>
    <property type="match status" value="1"/>
</dbReference>
<gene>
    <name evidence="3" type="ORF">LG35_10070</name>
</gene>
<comment type="caution">
    <text evidence="1">Lacks conserved residue(s) required for the propagation of feature annotation.</text>
</comment>
<dbReference type="InterPro" id="IPR044060">
    <property type="entry name" value="Bacterial_rp_domain"/>
</dbReference>
<feature type="domain" description="Peptidase M12A" evidence="2">
    <location>
        <begin position="25"/>
        <end position="231"/>
    </location>
</feature>
<dbReference type="SMART" id="SM00235">
    <property type="entry name" value="ZnMc"/>
    <property type="match status" value="1"/>
</dbReference>
<evidence type="ECO:0000313" key="3">
    <source>
        <dbReference type="EMBL" id="KHE40207.1"/>
    </source>
</evidence>
<protein>
    <recommendedName>
        <fullName evidence="2">Peptidase M12A domain-containing protein</fullName>
    </recommendedName>
</protein>
<accession>A0ABR4YID3</accession>
<dbReference type="EMBL" id="JRGF01000026">
    <property type="protein sequence ID" value="KHE40207.1"/>
    <property type="molecule type" value="Genomic_DNA"/>
</dbReference>
<feature type="binding site" evidence="1">
    <location>
        <position position="125"/>
    </location>
    <ligand>
        <name>Zn(2+)</name>
        <dbReference type="ChEBI" id="CHEBI:29105"/>
        <note>catalytic</note>
    </ligand>
</feature>
<evidence type="ECO:0000256" key="1">
    <source>
        <dbReference type="PROSITE-ProRule" id="PRU01211"/>
    </source>
</evidence>
<dbReference type="Proteomes" id="UP000030889">
    <property type="component" value="Unassembled WGS sequence"/>
</dbReference>
<sequence length="399" mass="44868">MRVERTPAGEFFWQGDILLADWQLQALTGPTTRGLILNRPWTDGIVYYEWDTDIVNQTKNMVLGAMKVWTDKCGIEFIDITGKSSYSNRIKILYGESNSSQLGMIGKVQSLSLNKTGSDVYTVIHELGHALGLEHEHCRADRDDYIVIFFDNIYPDQRHNFDKVTLGNNYKQFTEFDYSSVMIYNSFTTDETVAIDIAEPILRRKDGAQIQRRQTPSDLDVKTVNEMYKKKKYAIKARCECSLSGTTVGAGNYTYASTCTLRATPAQNRRFAGWYQDGKLVSTLNPYSFKVAGDQILIARFTTTNNCYSVETSVSKHANPGNLLSPREGGTVSPGSLNATANVLLTFQATSALGFYFVRWVDLDSGETISTKNPCSMKITRDMRVHAEFNQPIMIPSQN</sequence>
<dbReference type="PANTHER" id="PTHR10127:SF850">
    <property type="entry name" value="METALLOENDOPEPTIDASE"/>
    <property type="match status" value="1"/>
</dbReference>
<reference evidence="3 4" key="1">
    <citation type="submission" date="2014-09" db="EMBL/GenBank/DDBJ databases">
        <title>Alistipes sp. 627, sp. nov., a novel member of the family Rikenellaceae isolated from human faeces.</title>
        <authorList>
            <person name="Shkoporov A.N."/>
            <person name="Chaplin A.V."/>
            <person name="Motuzova O.V."/>
            <person name="Kafarskaia L.I."/>
            <person name="Khokhlova E.V."/>
            <person name="Efimov B.A."/>
        </authorList>
    </citation>
    <scope>NUCLEOTIDE SEQUENCE [LARGE SCALE GENOMIC DNA]</scope>
    <source>
        <strain evidence="3 4">627</strain>
    </source>
</reference>
<keyword evidence="1" id="KW-0482">Metalloprotease</keyword>
<dbReference type="Pfam" id="PF18998">
    <property type="entry name" value="Flg_new_2"/>
    <property type="match status" value="2"/>
</dbReference>
<dbReference type="Pfam" id="PF01400">
    <property type="entry name" value="Astacin"/>
    <property type="match status" value="1"/>
</dbReference>
<organism evidence="3 4">
    <name type="scientific">Alistipes inops</name>
    <dbReference type="NCBI Taxonomy" id="1501391"/>
    <lineage>
        <taxon>Bacteria</taxon>
        <taxon>Pseudomonadati</taxon>
        <taxon>Bacteroidota</taxon>
        <taxon>Bacteroidia</taxon>
        <taxon>Bacteroidales</taxon>
        <taxon>Rikenellaceae</taxon>
        <taxon>Alistipes</taxon>
    </lineage>
</organism>
<feature type="binding site" evidence="1">
    <location>
        <position position="135"/>
    </location>
    <ligand>
        <name>Zn(2+)</name>
        <dbReference type="ChEBI" id="CHEBI:29105"/>
        <note>catalytic</note>
    </ligand>
</feature>
<dbReference type="Gene3D" id="3.40.390.10">
    <property type="entry name" value="Collagenase (Catalytic Domain)"/>
    <property type="match status" value="1"/>
</dbReference>
<comment type="caution">
    <text evidence="3">The sequence shown here is derived from an EMBL/GenBank/DDBJ whole genome shotgun (WGS) entry which is preliminary data.</text>
</comment>
<evidence type="ECO:0000313" key="4">
    <source>
        <dbReference type="Proteomes" id="UP000030889"/>
    </source>
</evidence>
<dbReference type="InterPro" id="IPR024079">
    <property type="entry name" value="MetalloPept_cat_dom_sf"/>
</dbReference>
<comment type="cofactor">
    <cofactor evidence="1">
        <name>Zn(2+)</name>
        <dbReference type="ChEBI" id="CHEBI:29105"/>
    </cofactor>
    <text evidence="1">Binds 1 zinc ion per subunit.</text>
</comment>
<dbReference type="InterPro" id="IPR001506">
    <property type="entry name" value="Peptidase_M12A"/>
</dbReference>
<dbReference type="InterPro" id="IPR006026">
    <property type="entry name" value="Peptidase_Metallo"/>
</dbReference>
<feature type="binding site" evidence="1">
    <location>
        <position position="129"/>
    </location>
    <ligand>
        <name>Zn(2+)</name>
        <dbReference type="ChEBI" id="CHEBI:29105"/>
        <note>catalytic</note>
    </ligand>
</feature>
<keyword evidence="1" id="KW-0645">Protease</keyword>
<keyword evidence="1" id="KW-0479">Metal-binding</keyword>
<keyword evidence="1" id="KW-0378">Hydrolase</keyword>
<dbReference type="PRINTS" id="PR00480">
    <property type="entry name" value="ASTACIN"/>
</dbReference>
<name>A0ABR4YID3_9BACT</name>
<dbReference type="SUPFAM" id="SSF55486">
    <property type="entry name" value="Metalloproteases ('zincins'), catalytic domain"/>
    <property type="match status" value="1"/>
</dbReference>
<keyword evidence="1" id="KW-0862">Zinc</keyword>
<feature type="active site" evidence="1">
    <location>
        <position position="126"/>
    </location>
</feature>
<proteinExistence type="predicted"/>
<keyword evidence="4" id="KW-1185">Reference proteome</keyword>
<evidence type="ECO:0000259" key="2">
    <source>
        <dbReference type="PROSITE" id="PS51864"/>
    </source>
</evidence>